<dbReference type="Pfam" id="PF00455">
    <property type="entry name" value="DeoRC"/>
    <property type="match status" value="1"/>
</dbReference>
<dbReference type="Gene3D" id="1.10.10.10">
    <property type="entry name" value="Winged helix-like DNA-binding domain superfamily/Winged helix DNA-binding domain"/>
    <property type="match status" value="1"/>
</dbReference>
<dbReference type="InterPro" id="IPR018356">
    <property type="entry name" value="Tscrpt_reg_HTH_DeoR_CS"/>
</dbReference>
<keyword evidence="2" id="KW-0238">DNA-binding</keyword>
<dbReference type="SMART" id="SM01134">
    <property type="entry name" value="DeoRC"/>
    <property type="match status" value="1"/>
</dbReference>
<dbReference type="RefSeq" id="WP_177267635.1">
    <property type="nucleotide sequence ID" value="NZ_JACRTA010000001.1"/>
</dbReference>
<dbReference type="Pfam" id="PF08220">
    <property type="entry name" value="HTH_DeoR"/>
    <property type="match status" value="1"/>
</dbReference>
<dbReference type="PROSITE" id="PS00894">
    <property type="entry name" value="HTH_DEOR_1"/>
    <property type="match status" value="1"/>
</dbReference>
<proteinExistence type="predicted"/>
<dbReference type="SMART" id="SM00420">
    <property type="entry name" value="HTH_DEOR"/>
    <property type="match status" value="1"/>
</dbReference>
<dbReference type="SUPFAM" id="SSF100950">
    <property type="entry name" value="NagB/RpiA/CoA transferase-like"/>
    <property type="match status" value="1"/>
</dbReference>
<dbReference type="PRINTS" id="PR00037">
    <property type="entry name" value="HTHLACR"/>
</dbReference>
<keyword evidence="3" id="KW-0804">Transcription</keyword>
<dbReference type="Proteomes" id="UP000610862">
    <property type="component" value="Unassembled WGS sequence"/>
</dbReference>
<dbReference type="InterPro" id="IPR050313">
    <property type="entry name" value="Carb_Metab_HTH_regulators"/>
</dbReference>
<dbReference type="InterPro" id="IPR001034">
    <property type="entry name" value="DeoR_HTH"/>
</dbReference>
<comment type="caution">
    <text evidence="5">The sequence shown here is derived from an EMBL/GenBank/DDBJ whole genome shotgun (WGS) entry which is preliminary data.</text>
</comment>
<evidence type="ECO:0000313" key="6">
    <source>
        <dbReference type="Proteomes" id="UP000610862"/>
    </source>
</evidence>
<dbReference type="InterPro" id="IPR037171">
    <property type="entry name" value="NagB/RpiA_transferase-like"/>
</dbReference>
<dbReference type="AlphaFoldDB" id="A0A926I8H6"/>
<dbReference type="Gene3D" id="3.40.50.1360">
    <property type="match status" value="1"/>
</dbReference>
<dbReference type="EMBL" id="JACRTA010000001">
    <property type="protein sequence ID" value="MBC8568141.1"/>
    <property type="molecule type" value="Genomic_DNA"/>
</dbReference>
<gene>
    <name evidence="5" type="ORF">H8692_05075</name>
</gene>
<sequence length="248" mass="27695">MLQEERFNKILAELSEKGAVKNIRLAEMLNVSESTIRRDINELDDMGRLRKVFGGAMRIEKDVNTLEEDIITKSSVHVDEKELIARYAAGLIDDNDSVFIDAGTTTEKMVEHIENHTATYMTNGIIHAQKLAQKGMDVSVVCGRVKGKTLSVIGARAVKSIQSYNFTKCFMGVNGIDVSKGFTTPDLDEAMIKEEVVKRSHTSYILADSSKFDQIFAVTFAKLKGSCIITDTLNNDLYREYAVIKEVK</sequence>
<dbReference type="PROSITE" id="PS51000">
    <property type="entry name" value="HTH_DEOR_2"/>
    <property type="match status" value="1"/>
</dbReference>
<dbReference type="InterPro" id="IPR036388">
    <property type="entry name" value="WH-like_DNA-bd_sf"/>
</dbReference>
<evidence type="ECO:0000256" key="2">
    <source>
        <dbReference type="ARBA" id="ARBA00023125"/>
    </source>
</evidence>
<dbReference type="GO" id="GO:0003677">
    <property type="term" value="F:DNA binding"/>
    <property type="evidence" value="ECO:0007669"/>
    <property type="project" value="UniProtKB-KW"/>
</dbReference>
<dbReference type="InterPro" id="IPR036390">
    <property type="entry name" value="WH_DNA-bd_sf"/>
</dbReference>
<protein>
    <submittedName>
        <fullName evidence="5">DeoR/GlpR transcriptional regulator</fullName>
    </submittedName>
</protein>
<accession>A0A926I8H6</accession>
<dbReference type="SUPFAM" id="SSF46785">
    <property type="entry name" value="Winged helix' DNA-binding domain"/>
    <property type="match status" value="1"/>
</dbReference>
<dbReference type="PANTHER" id="PTHR30363">
    <property type="entry name" value="HTH-TYPE TRANSCRIPTIONAL REGULATOR SRLR-RELATED"/>
    <property type="match status" value="1"/>
</dbReference>
<keyword evidence="1" id="KW-0805">Transcription regulation</keyword>
<name>A0A926I8H6_9FIRM</name>
<dbReference type="GO" id="GO:0003700">
    <property type="term" value="F:DNA-binding transcription factor activity"/>
    <property type="evidence" value="ECO:0007669"/>
    <property type="project" value="InterPro"/>
</dbReference>
<feature type="domain" description="HTH deoR-type" evidence="4">
    <location>
        <begin position="3"/>
        <end position="58"/>
    </location>
</feature>
<reference evidence="5" key="1">
    <citation type="submission" date="2020-08" db="EMBL/GenBank/DDBJ databases">
        <title>Genome public.</title>
        <authorList>
            <person name="Liu C."/>
            <person name="Sun Q."/>
        </authorList>
    </citation>
    <scope>NUCLEOTIDE SEQUENCE</scope>
    <source>
        <strain evidence="5">NSJ-24</strain>
    </source>
</reference>
<evidence type="ECO:0000256" key="3">
    <source>
        <dbReference type="ARBA" id="ARBA00023163"/>
    </source>
</evidence>
<evidence type="ECO:0000313" key="5">
    <source>
        <dbReference type="EMBL" id="MBC8568141.1"/>
    </source>
</evidence>
<dbReference type="InterPro" id="IPR014036">
    <property type="entry name" value="DeoR-like_C"/>
</dbReference>
<dbReference type="PANTHER" id="PTHR30363:SF56">
    <property type="entry name" value="TRANSCRIPTIONAL REGULATOR, DEOR FAMILY"/>
    <property type="match status" value="1"/>
</dbReference>
<evidence type="ECO:0000259" key="4">
    <source>
        <dbReference type="PROSITE" id="PS51000"/>
    </source>
</evidence>
<organism evidence="5 6">
    <name type="scientific">Lentihominibacter hominis</name>
    <dbReference type="NCBI Taxonomy" id="2763645"/>
    <lineage>
        <taxon>Bacteria</taxon>
        <taxon>Bacillati</taxon>
        <taxon>Bacillota</taxon>
        <taxon>Clostridia</taxon>
        <taxon>Peptostreptococcales</taxon>
        <taxon>Anaerovoracaceae</taxon>
        <taxon>Lentihominibacter</taxon>
    </lineage>
</organism>
<keyword evidence="6" id="KW-1185">Reference proteome</keyword>
<evidence type="ECO:0000256" key="1">
    <source>
        <dbReference type="ARBA" id="ARBA00023015"/>
    </source>
</evidence>